<proteinExistence type="predicted"/>
<evidence type="ECO:0000313" key="2">
    <source>
        <dbReference type="Proteomes" id="UP000050545"/>
    </source>
</evidence>
<dbReference type="Proteomes" id="UP000050545">
    <property type="component" value="Unassembled WGS sequence"/>
</dbReference>
<sequence>MRLPQPQKCRQIDMADATVIERPRPHNAAPVATGKSTTSLKENKQGKVIPVEVPKLSDVPGYMDSLGWRVSAALMRKWFSFSAREMTLDEKLGRTPPSKYPSALVDTTTVKLDWVLSFERAKAVYQSALSSSLFGTYGFDIPEARVQLARRIKRAGLFTTRVEVFGDLSNPSIWQHEHWQFRLFKIDTTQIDRGKVFLSGLDDLFGALASFGLYLSAAGTVTPGTQIVDTGSACKLIVKTYQIEITHIAFYARDTYDFIGGQYLGHWNKDGVEVVFNYILEEKMGTLNPSDYQPSGDPPDMKLPVGNWSFNEYRKKHSKGGDMLIFSDLKTIRLKRPLRYNITSQQVAKLS</sequence>
<protein>
    <submittedName>
        <fullName evidence="1">Uncharacterized protein</fullName>
    </submittedName>
</protein>
<dbReference type="EMBL" id="LJQN01000038">
    <property type="protein sequence ID" value="KPX57517.1"/>
    <property type="molecule type" value="Genomic_DNA"/>
</dbReference>
<name>A0AB34UCU6_PSEA0</name>
<evidence type="ECO:0000313" key="1">
    <source>
        <dbReference type="EMBL" id="KPX57517.1"/>
    </source>
</evidence>
<comment type="caution">
    <text evidence="1">The sequence shown here is derived from an EMBL/GenBank/DDBJ whole genome shotgun (WGS) entry which is preliminary data.</text>
</comment>
<gene>
    <name evidence="1" type="ORF">ALO67_04059</name>
</gene>
<accession>A0AB34UCU6</accession>
<dbReference type="Pfam" id="PF19940">
    <property type="entry name" value="DUF6402"/>
    <property type="match status" value="1"/>
</dbReference>
<reference evidence="1 2" key="1">
    <citation type="submission" date="2015-09" db="EMBL/GenBank/DDBJ databases">
        <title>Genome announcement of multiple Pseudomonas syringae strains.</title>
        <authorList>
            <person name="Thakur S."/>
            <person name="Wang P.W."/>
            <person name="Gong Y."/>
            <person name="Weir B.S."/>
            <person name="Guttman D.S."/>
        </authorList>
    </citation>
    <scope>NUCLEOTIDE SEQUENCE [LARGE SCALE GENOMIC DNA]</scope>
    <source>
        <strain evidence="1 2">ICMP9623</strain>
    </source>
</reference>
<dbReference type="InterPro" id="IPR045646">
    <property type="entry name" value="DUF6402"/>
</dbReference>
<dbReference type="AlphaFoldDB" id="A0AB34UCU6"/>
<organism evidence="1 2">
    <name type="scientific">Pseudomonas amygdali pv. hibisci</name>
    <dbReference type="NCBI Taxonomy" id="251723"/>
    <lineage>
        <taxon>Bacteria</taxon>
        <taxon>Pseudomonadati</taxon>
        <taxon>Pseudomonadota</taxon>
        <taxon>Gammaproteobacteria</taxon>
        <taxon>Pseudomonadales</taxon>
        <taxon>Pseudomonadaceae</taxon>
        <taxon>Pseudomonas</taxon>
        <taxon>Pseudomonas amygdali</taxon>
    </lineage>
</organism>